<dbReference type="GO" id="GO:0005737">
    <property type="term" value="C:cytoplasm"/>
    <property type="evidence" value="ECO:0007669"/>
    <property type="project" value="TreeGrafter"/>
</dbReference>
<gene>
    <name evidence="2" type="ORF">BU14_0142s0006</name>
</gene>
<dbReference type="OrthoDB" id="3808at2759"/>
<evidence type="ECO:0000313" key="3">
    <source>
        <dbReference type="Proteomes" id="UP000218209"/>
    </source>
</evidence>
<keyword evidence="3" id="KW-1185">Reference proteome</keyword>
<feature type="compositionally biased region" description="Gly residues" evidence="1">
    <location>
        <begin position="438"/>
        <end position="448"/>
    </location>
</feature>
<feature type="compositionally biased region" description="Pro residues" evidence="1">
    <location>
        <begin position="317"/>
        <end position="326"/>
    </location>
</feature>
<reference evidence="2 3" key="1">
    <citation type="submission" date="2017-03" db="EMBL/GenBank/DDBJ databases">
        <title>WGS assembly of Porphyra umbilicalis.</title>
        <authorList>
            <person name="Brawley S.H."/>
            <person name="Blouin N.A."/>
            <person name="Ficko-Blean E."/>
            <person name="Wheeler G.L."/>
            <person name="Lohr M."/>
            <person name="Goodson H.V."/>
            <person name="Jenkins J.W."/>
            <person name="Blaby-Haas C.E."/>
            <person name="Helliwell K.E."/>
            <person name="Chan C."/>
            <person name="Marriage T."/>
            <person name="Bhattacharya D."/>
            <person name="Klein A.S."/>
            <person name="Badis Y."/>
            <person name="Brodie J."/>
            <person name="Cao Y."/>
            <person name="Collen J."/>
            <person name="Dittami S.M."/>
            <person name="Gachon C.M."/>
            <person name="Green B.R."/>
            <person name="Karpowicz S."/>
            <person name="Kim J.W."/>
            <person name="Kudahl U."/>
            <person name="Lin S."/>
            <person name="Michel G."/>
            <person name="Mittag M."/>
            <person name="Olson B.J."/>
            <person name="Pangilinan J."/>
            <person name="Peng Y."/>
            <person name="Qiu H."/>
            <person name="Shu S."/>
            <person name="Singer J.T."/>
            <person name="Smith A.G."/>
            <person name="Sprecher B.N."/>
            <person name="Wagner V."/>
            <person name="Wang W."/>
            <person name="Wang Z.-Y."/>
            <person name="Yan J."/>
            <person name="Yarish C."/>
            <person name="Zoeuner-Riek S."/>
            <person name="Zhuang Y."/>
            <person name="Zou Y."/>
            <person name="Lindquist E.A."/>
            <person name="Grimwood J."/>
            <person name="Barry K."/>
            <person name="Rokhsar D.S."/>
            <person name="Schmutz J."/>
            <person name="Stiller J.W."/>
            <person name="Grossman A.R."/>
            <person name="Prochnik S.E."/>
        </authorList>
    </citation>
    <scope>NUCLEOTIDE SEQUENCE [LARGE SCALE GENOMIC DNA]</scope>
    <source>
        <strain evidence="2">4086291</strain>
    </source>
</reference>
<dbReference type="EMBL" id="KV918833">
    <property type="protein sequence ID" value="OSX77595.1"/>
    <property type="molecule type" value="Genomic_DNA"/>
</dbReference>
<proteinExistence type="predicted"/>
<feature type="region of interest" description="Disordered" evidence="1">
    <location>
        <begin position="430"/>
        <end position="463"/>
    </location>
</feature>
<dbReference type="GO" id="GO:0000309">
    <property type="term" value="F:nicotinamide-nucleotide adenylyltransferase activity"/>
    <property type="evidence" value="ECO:0007669"/>
    <property type="project" value="TreeGrafter"/>
</dbReference>
<organism evidence="2 3">
    <name type="scientific">Porphyra umbilicalis</name>
    <name type="common">Purple laver</name>
    <name type="synonym">Red alga</name>
    <dbReference type="NCBI Taxonomy" id="2786"/>
    <lineage>
        <taxon>Eukaryota</taxon>
        <taxon>Rhodophyta</taxon>
        <taxon>Bangiophyceae</taxon>
        <taxon>Bangiales</taxon>
        <taxon>Bangiaceae</taxon>
        <taxon>Porphyra</taxon>
    </lineage>
</organism>
<dbReference type="PANTHER" id="PTHR31285">
    <property type="entry name" value="NICOTINAMIDE MONONUCLEOTIDE ADENYLYLTRANSFERASE"/>
    <property type="match status" value="1"/>
</dbReference>
<dbReference type="AlphaFoldDB" id="A0A1X6PA35"/>
<sequence>MDPPLRAAVAALHASPTRAVLHVTGGGGAALAWLLTVPGCSGTLLDATIPYAPTALAAALAASPPAGDAGAAPPPASAASAATARALAAAAYRRAVALAPPGSDVVGVGATAALVAAAPRRGDHRVYVAARSRSGVAAYGLTLAKGAGRGRVGEDEVASRLVLQALVDAGGGGGTPGALGRVALVRPALRAGDELHVPAVFGQPDVLAALLSSADDDGVGGGRGGAGEEVDGESPERVRLVQFAKGVGGVVADVGATGATLVLPGSFNPQHRGHRELLAVASKMRPGRTPAYELSATNVDKPPLPPPPSARASAPSSTPPPPGPPPPVVLVTAAPLFAHKATLLPGTTFVIGADTAVRLVDRKYYGGSEAALVASLAAVAARGCDFLVAARWDAGGGRLATAADVVLPGGGRGGPLRACLRPCPSTPFVPTCRRPRSGRGGGGGGGGRRPLSAAAAERGRGGR</sequence>
<evidence type="ECO:0008006" key="4">
    <source>
        <dbReference type="Google" id="ProtNLM"/>
    </source>
</evidence>
<evidence type="ECO:0000313" key="2">
    <source>
        <dbReference type="EMBL" id="OSX77595.1"/>
    </source>
</evidence>
<feature type="region of interest" description="Disordered" evidence="1">
    <location>
        <begin position="293"/>
        <end position="326"/>
    </location>
</feature>
<name>A0A1X6PA35_PORUM</name>
<accession>A0A1X6PA35</accession>
<dbReference type="GO" id="GO:0005634">
    <property type="term" value="C:nucleus"/>
    <property type="evidence" value="ECO:0007669"/>
    <property type="project" value="TreeGrafter"/>
</dbReference>
<dbReference type="Proteomes" id="UP000218209">
    <property type="component" value="Unassembled WGS sequence"/>
</dbReference>
<protein>
    <recommendedName>
        <fullName evidence="4">Cytidyltransferase-like domain-containing protein</fullName>
    </recommendedName>
</protein>
<dbReference type="PANTHER" id="PTHR31285:SF0">
    <property type="entry name" value="NICOTINAMIDE MONONUCLEOTIDE ADENYLYLTRANSFERASE"/>
    <property type="match status" value="1"/>
</dbReference>
<dbReference type="SUPFAM" id="SSF52374">
    <property type="entry name" value="Nucleotidylyl transferase"/>
    <property type="match status" value="1"/>
</dbReference>
<evidence type="ECO:0000256" key="1">
    <source>
        <dbReference type="SAM" id="MobiDB-lite"/>
    </source>
</evidence>
<dbReference type="GO" id="GO:0016887">
    <property type="term" value="F:ATP hydrolysis activity"/>
    <property type="evidence" value="ECO:0007669"/>
    <property type="project" value="TreeGrafter"/>
</dbReference>